<reference evidence="2 3" key="1">
    <citation type="submission" date="2022-02" db="EMBL/GenBank/DDBJ databases">
        <title>Uncovering new skin microbiome diversity through culturing and metagenomics.</title>
        <authorList>
            <person name="Conlan S."/>
            <person name="Deming C."/>
            <person name="Nisc Comparative Sequencing Program N."/>
            <person name="Segre J.A."/>
        </authorList>
    </citation>
    <scope>NUCLEOTIDE SEQUENCE [LARGE SCALE GENOMIC DNA]</scope>
    <source>
        <strain evidence="2 3">ACRQZ</strain>
    </source>
</reference>
<dbReference type="EMBL" id="JAKRCV010000066">
    <property type="protein sequence ID" value="MCG7323269.1"/>
    <property type="molecule type" value="Genomic_DNA"/>
</dbReference>
<evidence type="ECO:0000313" key="2">
    <source>
        <dbReference type="EMBL" id="MCG7323269.1"/>
    </source>
</evidence>
<evidence type="ECO:0000313" key="3">
    <source>
        <dbReference type="Proteomes" id="UP001521931"/>
    </source>
</evidence>
<dbReference type="RefSeq" id="WP_239265927.1">
    <property type="nucleotide sequence ID" value="NZ_JAKRCV010000066.1"/>
</dbReference>
<dbReference type="Pfam" id="PF04224">
    <property type="entry name" value="DUF417"/>
    <property type="match status" value="1"/>
</dbReference>
<dbReference type="InterPro" id="IPR007339">
    <property type="entry name" value="RclC-like"/>
</dbReference>
<sequence length="203" mass="21687">MEFNAMQQTLRPILERLVSLDRAALTLTRLGLVTVTLWIGGLKVIPYEAEGITPFVANSPVMRWLYADPDGYRAHRNAEGVLHEVNRAWHATNGTYPAALLIGATIVAIGILIALHWVSPVLGVLGGVALFAMSLVTLSFLVTTPESFVPALGGEHHGFPYLSGVGRLVLKDAIMMGASLVVAVDSARVTLARQTVTPSAAHT</sequence>
<name>A0ABS9Q5Z2_9MICO</name>
<dbReference type="PANTHER" id="PTHR40106">
    <property type="entry name" value="INNER MEMBRANE PROTEIN RCLC"/>
    <property type="match status" value="1"/>
</dbReference>
<keyword evidence="1" id="KW-0812">Transmembrane</keyword>
<protein>
    <submittedName>
        <fullName evidence="2">YkgB family protein</fullName>
    </submittedName>
</protein>
<feature type="transmembrane region" description="Helical" evidence="1">
    <location>
        <begin position="96"/>
        <end position="115"/>
    </location>
</feature>
<feature type="transmembrane region" description="Helical" evidence="1">
    <location>
        <begin position="121"/>
        <end position="142"/>
    </location>
</feature>
<gene>
    <name evidence="2" type="ORF">MHL29_15405</name>
</gene>
<organism evidence="2 3">
    <name type="scientific">Arsenicicoccus bolidensis</name>
    <dbReference type="NCBI Taxonomy" id="229480"/>
    <lineage>
        <taxon>Bacteria</taxon>
        <taxon>Bacillati</taxon>
        <taxon>Actinomycetota</taxon>
        <taxon>Actinomycetes</taxon>
        <taxon>Micrococcales</taxon>
        <taxon>Intrasporangiaceae</taxon>
        <taxon>Arsenicicoccus</taxon>
    </lineage>
</organism>
<dbReference type="PANTHER" id="PTHR40106:SF1">
    <property type="entry name" value="INNER MEMBRANE PROTEIN RCLC"/>
    <property type="match status" value="1"/>
</dbReference>
<proteinExistence type="predicted"/>
<comment type="caution">
    <text evidence="2">The sequence shown here is derived from an EMBL/GenBank/DDBJ whole genome shotgun (WGS) entry which is preliminary data.</text>
</comment>
<keyword evidence="3" id="KW-1185">Reference proteome</keyword>
<evidence type="ECO:0000256" key="1">
    <source>
        <dbReference type="SAM" id="Phobius"/>
    </source>
</evidence>
<accession>A0ABS9Q5Z2</accession>
<dbReference type="Proteomes" id="UP001521931">
    <property type="component" value="Unassembled WGS sequence"/>
</dbReference>
<keyword evidence="1" id="KW-1133">Transmembrane helix</keyword>
<keyword evidence="1" id="KW-0472">Membrane</keyword>